<keyword evidence="1" id="KW-1133">Transmembrane helix</keyword>
<organism evidence="2 3">
    <name type="scientific">Saponaria officinalis</name>
    <name type="common">Common soapwort</name>
    <name type="synonym">Lychnis saponaria</name>
    <dbReference type="NCBI Taxonomy" id="3572"/>
    <lineage>
        <taxon>Eukaryota</taxon>
        <taxon>Viridiplantae</taxon>
        <taxon>Streptophyta</taxon>
        <taxon>Embryophyta</taxon>
        <taxon>Tracheophyta</taxon>
        <taxon>Spermatophyta</taxon>
        <taxon>Magnoliopsida</taxon>
        <taxon>eudicotyledons</taxon>
        <taxon>Gunneridae</taxon>
        <taxon>Pentapetalae</taxon>
        <taxon>Caryophyllales</taxon>
        <taxon>Caryophyllaceae</taxon>
        <taxon>Caryophylleae</taxon>
        <taxon>Saponaria</taxon>
    </lineage>
</organism>
<proteinExistence type="predicted"/>
<protein>
    <submittedName>
        <fullName evidence="2">Uncharacterized protein</fullName>
    </submittedName>
</protein>
<dbReference type="EMBL" id="JBDFQZ010000007">
    <property type="protein sequence ID" value="KAK9705091.1"/>
    <property type="molecule type" value="Genomic_DNA"/>
</dbReference>
<name>A0AAW1JMF2_SAPOF</name>
<keyword evidence="3" id="KW-1185">Reference proteome</keyword>
<feature type="transmembrane region" description="Helical" evidence="1">
    <location>
        <begin position="63"/>
        <end position="81"/>
    </location>
</feature>
<evidence type="ECO:0000256" key="1">
    <source>
        <dbReference type="SAM" id="Phobius"/>
    </source>
</evidence>
<gene>
    <name evidence="2" type="ORF">RND81_07G033200</name>
</gene>
<keyword evidence="1" id="KW-0812">Transmembrane</keyword>
<accession>A0AAW1JMF2</accession>
<evidence type="ECO:0000313" key="3">
    <source>
        <dbReference type="Proteomes" id="UP001443914"/>
    </source>
</evidence>
<comment type="caution">
    <text evidence="2">The sequence shown here is derived from an EMBL/GenBank/DDBJ whole genome shotgun (WGS) entry which is preliminary data.</text>
</comment>
<keyword evidence="1" id="KW-0472">Membrane</keyword>
<dbReference type="Proteomes" id="UP001443914">
    <property type="component" value="Unassembled WGS sequence"/>
</dbReference>
<sequence>MQRKMQASGMERLIKRHETHHIINTEKRVLARKALEHKVQSQDLARKLKSILNNKVSFYSSKASYGTFAAVVGGICVLFHFTKFGNSIGGAKSFWIVSVKC</sequence>
<dbReference type="PANTHER" id="PTHR37228:SF1">
    <property type="entry name" value="RIBOSOMAL PROTEIN S21 FAMILY PROTEIN"/>
    <property type="match status" value="1"/>
</dbReference>
<reference evidence="2" key="1">
    <citation type="submission" date="2024-03" db="EMBL/GenBank/DDBJ databases">
        <title>WGS assembly of Saponaria officinalis var. Norfolk2.</title>
        <authorList>
            <person name="Jenkins J."/>
            <person name="Shu S."/>
            <person name="Grimwood J."/>
            <person name="Barry K."/>
            <person name="Goodstein D."/>
            <person name="Schmutz J."/>
            <person name="Leebens-Mack J."/>
            <person name="Osbourn A."/>
        </authorList>
    </citation>
    <scope>NUCLEOTIDE SEQUENCE [LARGE SCALE GENOMIC DNA]</scope>
    <source>
        <strain evidence="2">JIC</strain>
    </source>
</reference>
<evidence type="ECO:0000313" key="2">
    <source>
        <dbReference type="EMBL" id="KAK9705091.1"/>
    </source>
</evidence>
<dbReference type="AlphaFoldDB" id="A0AAW1JMF2"/>
<dbReference type="PANTHER" id="PTHR37228">
    <property type="entry name" value="RIBOSOMAL PROTEIN S21 FAMILY PROTEIN"/>
    <property type="match status" value="1"/>
</dbReference>